<feature type="chain" id="PRO_5035426386" evidence="1">
    <location>
        <begin position="19"/>
        <end position="244"/>
    </location>
</feature>
<dbReference type="Pfam" id="PF19535">
    <property type="entry name" value="DUF6060"/>
    <property type="match status" value="1"/>
</dbReference>
<dbReference type="InterPro" id="IPR045702">
    <property type="entry name" value="DUF6060"/>
</dbReference>
<dbReference type="EMBL" id="JAESVG020000003">
    <property type="protein sequence ID" value="KAG8629291.1"/>
    <property type="molecule type" value="Genomic_DNA"/>
</dbReference>
<comment type="caution">
    <text evidence="2">The sequence shown here is derived from an EMBL/GenBank/DDBJ whole genome shotgun (WGS) entry which is preliminary data.</text>
</comment>
<dbReference type="OrthoDB" id="3934393at2759"/>
<reference evidence="2" key="1">
    <citation type="submission" date="2021-07" db="EMBL/GenBank/DDBJ databases">
        <title>Elsinoe batatas strain:CRI-CJ2 Genome sequencing and assembly.</title>
        <authorList>
            <person name="Huang L."/>
        </authorList>
    </citation>
    <scope>NUCLEOTIDE SEQUENCE</scope>
    <source>
        <strain evidence="2">CRI-CJ2</strain>
    </source>
</reference>
<feature type="signal peptide" evidence="1">
    <location>
        <begin position="1"/>
        <end position="18"/>
    </location>
</feature>
<gene>
    <name evidence="2" type="ORF">KVT40_003156</name>
</gene>
<name>A0A8K0L3K6_9PEZI</name>
<dbReference type="Proteomes" id="UP000809789">
    <property type="component" value="Unassembled WGS sequence"/>
</dbReference>
<sequence>MVASYIFLLSTFIPLVVSTCTTFEVTNRTNTVPGPNITISDGFWCGGPRNCSVNTRSTVQGADQYNVSYGGIATDRATLNLTLPANETSQVLQLVQNTTGTLFYTIMQHDMSTMIGVRLTPGQGGWAVFMVDHTCIEGRLGDCDADGPSNGTTLRACTPKSPPQERCWSDSGFPCMEGTITWNFANETESRAKKCESCKDANTTDQTRLVTNTTADDATGGASRHQWTAWASATILGAVMWVTL</sequence>
<organism evidence="2 3">
    <name type="scientific">Elsinoe batatas</name>
    <dbReference type="NCBI Taxonomy" id="2601811"/>
    <lineage>
        <taxon>Eukaryota</taxon>
        <taxon>Fungi</taxon>
        <taxon>Dikarya</taxon>
        <taxon>Ascomycota</taxon>
        <taxon>Pezizomycotina</taxon>
        <taxon>Dothideomycetes</taxon>
        <taxon>Dothideomycetidae</taxon>
        <taxon>Myriangiales</taxon>
        <taxon>Elsinoaceae</taxon>
        <taxon>Elsinoe</taxon>
    </lineage>
</organism>
<keyword evidence="1" id="KW-0732">Signal</keyword>
<accession>A0A8K0L3K6</accession>
<protein>
    <submittedName>
        <fullName evidence="2">Uncharacterized protein</fullName>
    </submittedName>
</protein>
<proteinExistence type="predicted"/>
<evidence type="ECO:0000313" key="2">
    <source>
        <dbReference type="EMBL" id="KAG8629291.1"/>
    </source>
</evidence>
<evidence type="ECO:0000313" key="3">
    <source>
        <dbReference type="Proteomes" id="UP000809789"/>
    </source>
</evidence>
<dbReference type="AlphaFoldDB" id="A0A8K0L3K6"/>
<keyword evidence="3" id="KW-1185">Reference proteome</keyword>
<evidence type="ECO:0000256" key="1">
    <source>
        <dbReference type="SAM" id="SignalP"/>
    </source>
</evidence>